<evidence type="ECO:0000256" key="3">
    <source>
        <dbReference type="ARBA" id="ARBA00022840"/>
    </source>
</evidence>
<sequence>MTDRPFLECRDITVQFGGVRALDAVTITAQAGSITGLIGPNGAGKSTMLAVASGVLSPKSGSLLLDGEDVTHLRSHQLGRLGVARTFQAPQLVGEMTVLEHIVLAQRIGSGGPHLLRDYLTPGRSWIRADELERASRLLSGLDIGEIAAATPGALPMGTRRLVEVAQALATRPKVLLLDEPAAGLNEAESAGLADLVQRVCERFGVAVLLVEHDLELVLGISSNIFVIDFGRLIDQGPPEHIRQSRQVKEAYLGVGV</sequence>
<dbReference type="EMBL" id="BAABFB010000024">
    <property type="protein sequence ID" value="GAA4475029.1"/>
    <property type="molecule type" value="Genomic_DNA"/>
</dbReference>
<keyword evidence="1" id="KW-0813">Transport</keyword>
<protein>
    <submittedName>
        <fullName evidence="5">ABC transporter ATP-binding protein</fullName>
    </submittedName>
</protein>
<feature type="domain" description="ABC transporter" evidence="4">
    <location>
        <begin position="7"/>
        <end position="255"/>
    </location>
</feature>
<dbReference type="SMART" id="SM00382">
    <property type="entry name" value="AAA"/>
    <property type="match status" value="1"/>
</dbReference>
<comment type="caution">
    <text evidence="5">The sequence shown here is derived from an EMBL/GenBank/DDBJ whole genome shotgun (WGS) entry which is preliminary data.</text>
</comment>
<dbReference type="PROSITE" id="PS50893">
    <property type="entry name" value="ABC_TRANSPORTER_2"/>
    <property type="match status" value="1"/>
</dbReference>
<dbReference type="PANTHER" id="PTHR45772">
    <property type="entry name" value="CONSERVED COMPONENT OF ABC TRANSPORTER FOR NATURAL AMINO ACIDS-RELATED"/>
    <property type="match status" value="1"/>
</dbReference>
<name>A0ABP8NZE7_9NOCA</name>
<dbReference type="InterPro" id="IPR051120">
    <property type="entry name" value="ABC_AA/LPS_Transport"/>
</dbReference>
<reference evidence="6" key="1">
    <citation type="journal article" date="2019" name="Int. J. Syst. Evol. Microbiol.">
        <title>The Global Catalogue of Microorganisms (GCM) 10K type strain sequencing project: providing services to taxonomists for standard genome sequencing and annotation.</title>
        <authorList>
            <consortium name="The Broad Institute Genomics Platform"/>
            <consortium name="The Broad Institute Genome Sequencing Center for Infectious Disease"/>
            <person name="Wu L."/>
            <person name="Ma J."/>
        </authorList>
    </citation>
    <scope>NUCLEOTIDE SEQUENCE [LARGE SCALE GENOMIC DNA]</scope>
    <source>
        <strain evidence="6">JCM 32206</strain>
    </source>
</reference>
<accession>A0ABP8NZE7</accession>
<dbReference type="GO" id="GO:0005524">
    <property type="term" value="F:ATP binding"/>
    <property type="evidence" value="ECO:0007669"/>
    <property type="project" value="UniProtKB-KW"/>
</dbReference>
<dbReference type="Gene3D" id="3.40.50.300">
    <property type="entry name" value="P-loop containing nucleotide triphosphate hydrolases"/>
    <property type="match status" value="1"/>
</dbReference>
<dbReference type="InterPro" id="IPR003439">
    <property type="entry name" value="ABC_transporter-like_ATP-bd"/>
</dbReference>
<dbReference type="Pfam" id="PF00005">
    <property type="entry name" value="ABC_tran"/>
    <property type="match status" value="1"/>
</dbReference>
<organism evidence="5 6">
    <name type="scientific">Rhodococcus olei</name>
    <dbReference type="NCBI Taxonomy" id="2161675"/>
    <lineage>
        <taxon>Bacteria</taxon>
        <taxon>Bacillati</taxon>
        <taxon>Actinomycetota</taxon>
        <taxon>Actinomycetes</taxon>
        <taxon>Mycobacteriales</taxon>
        <taxon>Nocardiaceae</taxon>
        <taxon>Rhodococcus</taxon>
    </lineage>
</organism>
<evidence type="ECO:0000256" key="2">
    <source>
        <dbReference type="ARBA" id="ARBA00022741"/>
    </source>
</evidence>
<evidence type="ECO:0000256" key="1">
    <source>
        <dbReference type="ARBA" id="ARBA00022448"/>
    </source>
</evidence>
<keyword evidence="3 5" id="KW-0067">ATP-binding</keyword>
<evidence type="ECO:0000259" key="4">
    <source>
        <dbReference type="PROSITE" id="PS50893"/>
    </source>
</evidence>
<dbReference type="InterPro" id="IPR027417">
    <property type="entry name" value="P-loop_NTPase"/>
</dbReference>
<proteinExistence type="predicted"/>
<dbReference type="RefSeq" id="WP_345342839.1">
    <property type="nucleotide sequence ID" value="NZ_BAABFB010000024.1"/>
</dbReference>
<keyword evidence="6" id="KW-1185">Reference proteome</keyword>
<dbReference type="Proteomes" id="UP001501183">
    <property type="component" value="Unassembled WGS sequence"/>
</dbReference>
<gene>
    <name evidence="5" type="ORF">GCM10023094_11720</name>
</gene>
<dbReference type="InterPro" id="IPR003593">
    <property type="entry name" value="AAA+_ATPase"/>
</dbReference>
<evidence type="ECO:0000313" key="6">
    <source>
        <dbReference type="Proteomes" id="UP001501183"/>
    </source>
</evidence>
<dbReference type="SUPFAM" id="SSF52540">
    <property type="entry name" value="P-loop containing nucleoside triphosphate hydrolases"/>
    <property type="match status" value="1"/>
</dbReference>
<evidence type="ECO:0000313" key="5">
    <source>
        <dbReference type="EMBL" id="GAA4475029.1"/>
    </source>
</evidence>
<dbReference type="CDD" id="cd03219">
    <property type="entry name" value="ABC_Mj1267_LivG_branched"/>
    <property type="match status" value="1"/>
</dbReference>
<keyword evidence="2" id="KW-0547">Nucleotide-binding</keyword>